<reference evidence="5 6" key="1">
    <citation type="journal article" date="2013" name="PLoS Genet.">
        <title>The genome and development-dependent transcriptomes of Pyronema confluens: a window into fungal evolution.</title>
        <authorList>
            <person name="Traeger S."/>
            <person name="Altegoer F."/>
            <person name="Freitag M."/>
            <person name="Gabaldon T."/>
            <person name="Kempken F."/>
            <person name="Kumar A."/>
            <person name="Marcet-Houben M."/>
            <person name="Poggeler S."/>
            <person name="Stajich J.E."/>
            <person name="Nowrousian M."/>
        </authorList>
    </citation>
    <scope>NUCLEOTIDE SEQUENCE [LARGE SCALE GENOMIC DNA]</scope>
    <source>
        <strain evidence="6">CBS 100304</strain>
        <tissue evidence="5">Vegetative mycelium</tissue>
    </source>
</reference>
<name>U4LTV7_PYROM</name>
<accession>U4LTV7</accession>
<dbReference type="STRING" id="1076935.U4LTV7"/>
<evidence type="ECO:0000313" key="6">
    <source>
        <dbReference type="Proteomes" id="UP000018144"/>
    </source>
</evidence>
<evidence type="ECO:0000259" key="4">
    <source>
        <dbReference type="PROSITE" id="PS50118"/>
    </source>
</evidence>
<dbReference type="InterPro" id="IPR036910">
    <property type="entry name" value="HMG_box_dom_sf"/>
</dbReference>
<feature type="compositionally biased region" description="Low complexity" evidence="3">
    <location>
        <begin position="31"/>
        <end position="63"/>
    </location>
</feature>
<feature type="compositionally biased region" description="Basic and acidic residues" evidence="3">
    <location>
        <begin position="72"/>
        <end position="81"/>
    </location>
</feature>
<feature type="domain" description="HMG box" evidence="4">
    <location>
        <begin position="278"/>
        <end position="342"/>
    </location>
</feature>
<dbReference type="OrthoDB" id="1919336at2759"/>
<keyword evidence="1" id="KW-0539">Nucleus</keyword>
<dbReference type="CDD" id="cd00084">
    <property type="entry name" value="HMG-box_SF"/>
    <property type="match status" value="1"/>
</dbReference>
<evidence type="ECO:0000313" key="5">
    <source>
        <dbReference type="EMBL" id="CCX31126.1"/>
    </source>
</evidence>
<evidence type="ECO:0000256" key="2">
    <source>
        <dbReference type="SAM" id="Coils"/>
    </source>
</evidence>
<keyword evidence="6" id="KW-1185">Reference proteome</keyword>
<proteinExistence type="predicted"/>
<dbReference type="Pfam" id="PF00505">
    <property type="entry name" value="HMG_box"/>
    <property type="match status" value="1"/>
</dbReference>
<dbReference type="Gene3D" id="1.10.30.10">
    <property type="entry name" value="High mobility group box domain"/>
    <property type="match status" value="2"/>
</dbReference>
<dbReference type="EMBL" id="HF935541">
    <property type="protein sequence ID" value="CCX31126.1"/>
    <property type="molecule type" value="Genomic_DNA"/>
</dbReference>
<sequence length="348" mass="37918">MSSLARIITRASSVRVSVTPVTLQLRTAATKATAAAAGKPAPKAAAKTAATKPAAAQSKTTTAAKKKPTTKPKAEAVEAKAKKTVPTKKVAVKAEKAKKQSSEAELAKKAARKELLKTRAKEAKEKVKAKAKAASLRQREILKAQKIKARAIEKKKNYLEKALLDAPVKRTRKLSAFNVYLAEKMGGSLSSDGSAEQAQKVFIGHANAFKGLSESDVQKYADIATKKHIEDSRAYKAFIEKHTPAEIKEANAARRWLLKNKIKKGASVQPLVDDRVPSARPANMYAVFIQEQYKLNPGMKFQDAHTSLHDKWKSMTDAEKKIYRDQASANKLEYNAQLESLGLKATSA</sequence>
<dbReference type="Proteomes" id="UP000018144">
    <property type="component" value="Unassembled WGS sequence"/>
</dbReference>
<dbReference type="OMA" id="WVKSHTP"/>
<dbReference type="SUPFAM" id="SSF47095">
    <property type="entry name" value="HMG-box"/>
    <property type="match status" value="1"/>
</dbReference>
<dbReference type="GO" id="GO:0003677">
    <property type="term" value="F:DNA binding"/>
    <property type="evidence" value="ECO:0007669"/>
    <property type="project" value="UniProtKB-UniRule"/>
</dbReference>
<organism evidence="5 6">
    <name type="scientific">Pyronema omphalodes (strain CBS 100304)</name>
    <name type="common">Pyronema confluens</name>
    <dbReference type="NCBI Taxonomy" id="1076935"/>
    <lineage>
        <taxon>Eukaryota</taxon>
        <taxon>Fungi</taxon>
        <taxon>Dikarya</taxon>
        <taxon>Ascomycota</taxon>
        <taxon>Pezizomycotina</taxon>
        <taxon>Pezizomycetes</taxon>
        <taxon>Pezizales</taxon>
        <taxon>Pyronemataceae</taxon>
        <taxon>Pyronema</taxon>
    </lineage>
</organism>
<gene>
    <name evidence="5" type="ORF">PCON_10016</name>
</gene>
<evidence type="ECO:0000256" key="3">
    <source>
        <dbReference type="SAM" id="MobiDB-lite"/>
    </source>
</evidence>
<keyword evidence="1" id="KW-0238">DNA-binding</keyword>
<dbReference type="PROSITE" id="PS50118">
    <property type="entry name" value="HMG_BOX_2"/>
    <property type="match status" value="1"/>
</dbReference>
<dbReference type="GO" id="GO:0005634">
    <property type="term" value="C:nucleus"/>
    <property type="evidence" value="ECO:0007669"/>
    <property type="project" value="UniProtKB-UniRule"/>
</dbReference>
<dbReference type="AlphaFoldDB" id="U4LTV7"/>
<keyword evidence="2" id="KW-0175">Coiled coil</keyword>
<dbReference type="InterPro" id="IPR009071">
    <property type="entry name" value="HMG_box_dom"/>
</dbReference>
<feature type="DNA-binding region" description="HMG box" evidence="1">
    <location>
        <begin position="278"/>
        <end position="342"/>
    </location>
</feature>
<feature type="coiled-coil region" evidence="2">
    <location>
        <begin position="94"/>
        <end position="139"/>
    </location>
</feature>
<evidence type="ECO:0000256" key="1">
    <source>
        <dbReference type="PROSITE-ProRule" id="PRU00267"/>
    </source>
</evidence>
<dbReference type="SMART" id="SM00398">
    <property type="entry name" value="HMG"/>
    <property type="match status" value="1"/>
</dbReference>
<protein>
    <recommendedName>
        <fullName evidence="4">HMG box domain-containing protein</fullName>
    </recommendedName>
</protein>
<feature type="region of interest" description="Disordered" evidence="3">
    <location>
        <begin position="31"/>
        <end position="88"/>
    </location>
</feature>